<dbReference type="InterPro" id="IPR032071">
    <property type="entry name" value="DUF4806"/>
</dbReference>
<dbReference type="Proteomes" id="UP001497644">
    <property type="component" value="Chromosome 3"/>
</dbReference>
<reference evidence="4" key="1">
    <citation type="submission" date="2024-04" db="EMBL/GenBank/DDBJ databases">
        <authorList>
            <consortium name="Molecular Ecology Group"/>
        </authorList>
    </citation>
    <scope>NUCLEOTIDE SEQUENCE</scope>
</reference>
<feature type="region of interest" description="Disordered" evidence="2">
    <location>
        <begin position="106"/>
        <end position="167"/>
    </location>
</feature>
<evidence type="ECO:0000259" key="3">
    <source>
        <dbReference type="Pfam" id="PF16064"/>
    </source>
</evidence>
<dbReference type="PANTHER" id="PTHR34153">
    <property type="entry name" value="SI:CH211-262H13.3-RELATED-RELATED"/>
    <property type="match status" value="1"/>
</dbReference>
<feature type="coiled-coil region" evidence="1">
    <location>
        <begin position="215"/>
        <end position="252"/>
    </location>
</feature>
<evidence type="ECO:0000256" key="1">
    <source>
        <dbReference type="SAM" id="Coils"/>
    </source>
</evidence>
<proteinExistence type="predicted"/>
<feature type="compositionally biased region" description="Basic and acidic residues" evidence="2">
    <location>
        <begin position="188"/>
        <end position="203"/>
    </location>
</feature>
<gene>
    <name evidence="4" type="ORF">LPLAT_LOCUS7115</name>
</gene>
<feature type="compositionally biased region" description="Basic residues" evidence="2">
    <location>
        <begin position="120"/>
        <end position="133"/>
    </location>
</feature>
<keyword evidence="1" id="KW-0175">Coiled coil</keyword>
<organism evidence="4 5">
    <name type="scientific">Lasius platythorax</name>
    <dbReference type="NCBI Taxonomy" id="488582"/>
    <lineage>
        <taxon>Eukaryota</taxon>
        <taxon>Metazoa</taxon>
        <taxon>Ecdysozoa</taxon>
        <taxon>Arthropoda</taxon>
        <taxon>Hexapoda</taxon>
        <taxon>Insecta</taxon>
        <taxon>Pterygota</taxon>
        <taxon>Neoptera</taxon>
        <taxon>Endopterygota</taxon>
        <taxon>Hymenoptera</taxon>
        <taxon>Apocrita</taxon>
        <taxon>Aculeata</taxon>
        <taxon>Formicoidea</taxon>
        <taxon>Formicidae</taxon>
        <taxon>Formicinae</taxon>
        <taxon>Lasius</taxon>
        <taxon>Lasius</taxon>
    </lineage>
</organism>
<dbReference type="EMBL" id="OZ034826">
    <property type="protein sequence ID" value="CAL1680947.1"/>
    <property type="molecule type" value="Genomic_DNA"/>
</dbReference>
<sequence>MAYAVVSFCHDELVSEVPTNWLQKDGNDYLCWWPPMNMKNVPSLISKRINPDIQTWQLLPINVEKYCASVEKARKVAEDKNYTSCEESQLGKGFRTKIPNKQIYSDCDSEEDKEDEGKKAKTKKVIKKKFSRHIHQDSSGSDNNNNNKTQEIGKKTKPELPQWPDTDNQVDETELLSHQSILSTSHETNNDESERNSYRRNALERSPISSSQIKINELENVVHKMQQIKEEVRRMKQEMRKIKEEMRKMRDDIMPTVLKTEENIQTLKRMVAASDIHFTNIQQRFDDITPGVLSIVSTDRVTKCLPLKTVNEILQMEEKLKNEGETFISEYKTFVRRIGGHSARENIRNTLSQVFTNECALQCSWKGRKENFGVASLCVIKHMREVVLGMHKNYTQKEFDEAASDWLRFAKQRFTRETRQRETYNE</sequence>
<dbReference type="AlphaFoldDB" id="A0AAV2NL49"/>
<keyword evidence="5" id="KW-1185">Reference proteome</keyword>
<feature type="domain" description="DUF4806" evidence="3">
    <location>
        <begin position="306"/>
        <end position="370"/>
    </location>
</feature>
<dbReference type="PANTHER" id="PTHR34153:SF2">
    <property type="entry name" value="SI:CH211-262H13.3-RELATED"/>
    <property type="match status" value="1"/>
</dbReference>
<protein>
    <recommendedName>
        <fullName evidence="3">DUF4806 domain-containing protein</fullName>
    </recommendedName>
</protein>
<evidence type="ECO:0000256" key="2">
    <source>
        <dbReference type="SAM" id="MobiDB-lite"/>
    </source>
</evidence>
<accession>A0AAV2NL49</accession>
<evidence type="ECO:0000313" key="4">
    <source>
        <dbReference type="EMBL" id="CAL1680947.1"/>
    </source>
</evidence>
<evidence type="ECO:0000313" key="5">
    <source>
        <dbReference type="Proteomes" id="UP001497644"/>
    </source>
</evidence>
<name>A0AAV2NL49_9HYME</name>
<feature type="region of interest" description="Disordered" evidence="2">
    <location>
        <begin position="180"/>
        <end position="208"/>
    </location>
</feature>
<dbReference type="Pfam" id="PF16064">
    <property type="entry name" value="DUF4806"/>
    <property type="match status" value="1"/>
</dbReference>